<evidence type="ECO:0000256" key="1">
    <source>
        <dbReference type="SAM" id="MobiDB-lite"/>
    </source>
</evidence>
<protein>
    <recommendedName>
        <fullName evidence="4">Recombinase RecT</fullName>
    </recommendedName>
</protein>
<reference evidence="2 3" key="1">
    <citation type="submission" date="2014-03" db="EMBL/GenBank/DDBJ databases">
        <title>Bradyrhizobium valentinum sp. nov., isolated from effective nodules of Lupinus mariae-josephae, a lupine endemic of basic-lime soils in Eastern Spain.</title>
        <authorList>
            <person name="Duran D."/>
            <person name="Rey L."/>
            <person name="Navarro A."/>
            <person name="Busquets A."/>
            <person name="Imperial J."/>
            <person name="Ruiz-Argueso T."/>
        </authorList>
    </citation>
    <scope>NUCLEOTIDE SEQUENCE [LARGE SCALE GENOMIC DNA]</scope>
    <source>
        <strain evidence="2 3">LmjM3</strain>
    </source>
</reference>
<evidence type="ECO:0000313" key="2">
    <source>
        <dbReference type="EMBL" id="KRQ99247.1"/>
    </source>
</evidence>
<dbReference type="Pfam" id="PF03837">
    <property type="entry name" value="RecT"/>
    <property type="match status" value="1"/>
</dbReference>
<evidence type="ECO:0008006" key="4">
    <source>
        <dbReference type="Google" id="ProtNLM"/>
    </source>
</evidence>
<gene>
    <name evidence="2" type="ORF">CP49_11660</name>
</gene>
<dbReference type="GO" id="GO:0003677">
    <property type="term" value="F:DNA binding"/>
    <property type="evidence" value="ECO:0007669"/>
    <property type="project" value="InterPro"/>
</dbReference>
<dbReference type="GO" id="GO:0006259">
    <property type="term" value="P:DNA metabolic process"/>
    <property type="evidence" value="ECO:0007669"/>
    <property type="project" value="InterPro"/>
</dbReference>
<organism evidence="2 3">
    <name type="scientific">Bradyrhizobium valentinum</name>
    <dbReference type="NCBI Taxonomy" id="1518501"/>
    <lineage>
        <taxon>Bacteria</taxon>
        <taxon>Pseudomonadati</taxon>
        <taxon>Pseudomonadota</taxon>
        <taxon>Alphaproteobacteria</taxon>
        <taxon>Hyphomicrobiales</taxon>
        <taxon>Nitrobacteraceae</taxon>
        <taxon>Bradyrhizobium</taxon>
    </lineage>
</organism>
<feature type="compositionally biased region" description="Low complexity" evidence="1">
    <location>
        <begin position="270"/>
        <end position="281"/>
    </location>
</feature>
<feature type="compositionally biased region" description="Basic and acidic residues" evidence="1">
    <location>
        <begin position="289"/>
        <end position="299"/>
    </location>
</feature>
<feature type="region of interest" description="Disordered" evidence="1">
    <location>
        <begin position="270"/>
        <end position="331"/>
    </location>
</feature>
<name>A0A0R3L2H3_9BRAD</name>
<comment type="caution">
    <text evidence="2">The sequence shown here is derived from an EMBL/GenBank/DDBJ whole genome shotgun (WGS) entry which is preliminary data.</text>
</comment>
<accession>A0A0R3L2H3</accession>
<evidence type="ECO:0000313" key="3">
    <source>
        <dbReference type="Proteomes" id="UP000051913"/>
    </source>
</evidence>
<dbReference type="InterPro" id="IPR018330">
    <property type="entry name" value="RecT_fam"/>
</dbReference>
<dbReference type="RefSeq" id="WP_057853899.1">
    <property type="nucleotide sequence ID" value="NZ_LLXX01000173.1"/>
</dbReference>
<dbReference type="AlphaFoldDB" id="A0A0R3L2H3"/>
<keyword evidence="3" id="KW-1185">Reference proteome</keyword>
<feature type="compositionally biased region" description="Polar residues" evidence="1">
    <location>
        <begin position="305"/>
        <end position="317"/>
    </location>
</feature>
<dbReference type="EMBL" id="LLXX01000173">
    <property type="protein sequence ID" value="KRQ99247.1"/>
    <property type="molecule type" value="Genomic_DNA"/>
</dbReference>
<proteinExistence type="predicted"/>
<sequence>MSDTTITAERVTKGDLMRGDAEKIVSERTEAVQLFKGGGVDYANLRDMVDAAKLMATAGPMIPPHMQGNVGMCFANNLRAQELGISPLALANWSYVVEQWVNGQKVQRVAYESQFFHAIIEARAPITTRLQVGYEGSGDARRCRVWATFKGETEPRYFPPLDADPDQFTLGKLHPGHNEKGKVKGSPLWDKKPDLQLFYNMSRDWARMYCPDVIAGMYGRDEMEDAGFTVASDIAKDVSPKLSARLRGPSAEGFSGAEKALAGIEASIAASASQAAPPAEAKPSRSRKKSEPEPEKVVAEPETSGAGTTIEQPSEATEQFPGDIPMKAADT</sequence>
<dbReference type="Proteomes" id="UP000051913">
    <property type="component" value="Unassembled WGS sequence"/>
</dbReference>